<evidence type="ECO:0000256" key="2">
    <source>
        <dbReference type="ARBA" id="ARBA00010447"/>
    </source>
</evidence>
<dbReference type="PANTHER" id="PTHR43586:SF25">
    <property type="entry name" value="CYSTEINE DESULFURASE"/>
    <property type="match status" value="1"/>
</dbReference>
<organism evidence="12 13">
    <name type="scientific">Photobacterium damselae</name>
    <dbReference type="NCBI Taxonomy" id="38293"/>
    <lineage>
        <taxon>Bacteria</taxon>
        <taxon>Pseudomonadati</taxon>
        <taxon>Pseudomonadota</taxon>
        <taxon>Gammaproteobacteria</taxon>
        <taxon>Vibrionales</taxon>
        <taxon>Vibrionaceae</taxon>
        <taxon>Photobacterium</taxon>
    </lineage>
</organism>
<dbReference type="InterPro" id="IPR000192">
    <property type="entry name" value="Aminotrans_V_dom"/>
</dbReference>
<evidence type="ECO:0000256" key="4">
    <source>
        <dbReference type="ARBA" id="ARBA00022490"/>
    </source>
</evidence>
<dbReference type="InterPro" id="IPR015421">
    <property type="entry name" value="PyrdxlP-dep_Trfase_major"/>
</dbReference>
<evidence type="ECO:0000256" key="10">
    <source>
        <dbReference type="RuleBase" id="RU004506"/>
    </source>
</evidence>
<reference evidence="12 13" key="1">
    <citation type="submission" date="2018-06" db="EMBL/GenBank/DDBJ databases">
        <authorList>
            <consortium name="Pathogen Informatics"/>
            <person name="Doyle S."/>
        </authorList>
    </citation>
    <scope>NUCLEOTIDE SEQUENCE [LARGE SCALE GENOMIC DNA]</scope>
    <source>
        <strain evidence="12 13">NCTC11647</strain>
    </source>
</reference>
<evidence type="ECO:0000256" key="3">
    <source>
        <dbReference type="ARBA" id="ARBA00012239"/>
    </source>
</evidence>
<dbReference type="EMBL" id="UATL01000005">
    <property type="protein sequence ID" value="SPY43846.1"/>
    <property type="molecule type" value="Genomic_DNA"/>
</dbReference>
<accession>A0A2T3QI40</accession>
<dbReference type="InterPro" id="IPR015424">
    <property type="entry name" value="PyrdxlP-dep_Trfase"/>
</dbReference>
<dbReference type="PANTHER" id="PTHR43586">
    <property type="entry name" value="CYSTEINE DESULFURASE"/>
    <property type="match status" value="1"/>
</dbReference>
<keyword evidence="4" id="KW-0963">Cytoplasm</keyword>
<dbReference type="GO" id="GO:0006534">
    <property type="term" value="P:cysteine metabolic process"/>
    <property type="evidence" value="ECO:0007669"/>
    <property type="project" value="UniProtKB-UniRule"/>
</dbReference>
<dbReference type="AlphaFoldDB" id="A0A2T3QI40"/>
<dbReference type="Pfam" id="PF00266">
    <property type="entry name" value="Aminotran_5"/>
    <property type="match status" value="1"/>
</dbReference>
<dbReference type="InterPro" id="IPR020578">
    <property type="entry name" value="Aminotrans_V_PyrdxlP_BS"/>
</dbReference>
<dbReference type="PROSITE" id="PS00595">
    <property type="entry name" value="AA_TRANSFER_CLASS_5"/>
    <property type="match status" value="1"/>
</dbReference>
<evidence type="ECO:0000256" key="9">
    <source>
        <dbReference type="RuleBase" id="RU004504"/>
    </source>
</evidence>
<proteinExistence type="inferred from homology"/>
<dbReference type="CDD" id="cd06453">
    <property type="entry name" value="SufS_like"/>
    <property type="match status" value="1"/>
</dbReference>
<dbReference type="InterPro" id="IPR010970">
    <property type="entry name" value="Cys_dSase_SufS"/>
</dbReference>
<dbReference type="OrthoDB" id="9808002at2"/>
<comment type="function">
    <text evidence="10">Catalyzes the removal of elemental sulfur and selenium atoms from L-cysteine, L-cystine, L-selenocysteine, and L-selenocystine to produce L-alanine.</text>
</comment>
<comment type="catalytic activity">
    <reaction evidence="8 10">
        <text>(sulfur carrier)-H + L-cysteine = (sulfur carrier)-SH + L-alanine</text>
        <dbReference type="Rhea" id="RHEA:43892"/>
        <dbReference type="Rhea" id="RHEA-COMP:14737"/>
        <dbReference type="Rhea" id="RHEA-COMP:14739"/>
        <dbReference type="ChEBI" id="CHEBI:29917"/>
        <dbReference type="ChEBI" id="CHEBI:35235"/>
        <dbReference type="ChEBI" id="CHEBI:57972"/>
        <dbReference type="ChEBI" id="CHEBI:64428"/>
        <dbReference type="EC" id="2.8.1.7"/>
    </reaction>
</comment>
<dbReference type="GO" id="GO:0016829">
    <property type="term" value="F:lyase activity"/>
    <property type="evidence" value="ECO:0007669"/>
    <property type="project" value="UniProtKB-KW"/>
</dbReference>
<evidence type="ECO:0000256" key="6">
    <source>
        <dbReference type="ARBA" id="ARBA00022898"/>
    </source>
</evidence>
<protein>
    <recommendedName>
        <fullName evidence="3 10">Cysteine desulfurase</fullName>
        <ecNumber evidence="3 10">2.8.1.7</ecNumber>
    </recommendedName>
</protein>
<evidence type="ECO:0000313" key="12">
    <source>
        <dbReference type="EMBL" id="SPY43846.1"/>
    </source>
</evidence>
<keyword evidence="7" id="KW-0456">Lyase</keyword>
<evidence type="ECO:0000256" key="1">
    <source>
        <dbReference type="ARBA" id="ARBA00001933"/>
    </source>
</evidence>
<dbReference type="GO" id="GO:0030170">
    <property type="term" value="F:pyridoxal phosphate binding"/>
    <property type="evidence" value="ECO:0007669"/>
    <property type="project" value="UniProtKB-UniRule"/>
</dbReference>
<feature type="domain" description="Aminotransferase class V" evidence="11">
    <location>
        <begin position="23"/>
        <end position="393"/>
    </location>
</feature>
<keyword evidence="5 10" id="KW-0808">Transferase</keyword>
<dbReference type="Gene3D" id="3.90.1150.10">
    <property type="entry name" value="Aspartate Aminotransferase, domain 1"/>
    <property type="match status" value="1"/>
</dbReference>
<dbReference type="GO" id="GO:0031071">
    <property type="term" value="F:cysteine desulfurase activity"/>
    <property type="evidence" value="ECO:0007669"/>
    <property type="project" value="UniProtKB-UniRule"/>
</dbReference>
<evidence type="ECO:0000256" key="8">
    <source>
        <dbReference type="ARBA" id="ARBA00050776"/>
    </source>
</evidence>
<name>A0A2T3QI40_PHODM</name>
<comment type="similarity">
    <text evidence="2 10">Belongs to the class-V pyridoxal-phosphate-dependent aminotransferase family. Csd subfamily.</text>
</comment>
<evidence type="ECO:0000259" key="11">
    <source>
        <dbReference type="Pfam" id="PF00266"/>
    </source>
</evidence>
<dbReference type="NCBIfam" id="TIGR01979">
    <property type="entry name" value="sufS"/>
    <property type="match status" value="1"/>
</dbReference>
<evidence type="ECO:0000313" key="13">
    <source>
        <dbReference type="Proteomes" id="UP000251647"/>
    </source>
</evidence>
<keyword evidence="6 10" id="KW-0663">Pyridoxal phosphate</keyword>
<comment type="cofactor">
    <cofactor evidence="1 9">
        <name>pyridoxal 5'-phosphate</name>
        <dbReference type="ChEBI" id="CHEBI:597326"/>
    </cofactor>
</comment>
<dbReference type="Proteomes" id="UP000251647">
    <property type="component" value="Unassembled WGS sequence"/>
</dbReference>
<evidence type="ECO:0000256" key="7">
    <source>
        <dbReference type="ARBA" id="ARBA00023239"/>
    </source>
</evidence>
<dbReference type="SUPFAM" id="SSF53383">
    <property type="entry name" value="PLP-dependent transferases"/>
    <property type="match status" value="1"/>
</dbReference>
<gene>
    <name evidence="12" type="primary">sufS_1</name>
    <name evidence="12" type="ORF">NCTC11647_02779</name>
</gene>
<evidence type="ECO:0000256" key="5">
    <source>
        <dbReference type="ARBA" id="ARBA00022679"/>
    </source>
</evidence>
<dbReference type="EC" id="2.8.1.7" evidence="3 10"/>
<sequence length="405" mass="45331">MIESPWRKDFPIFQQLDKENYRYLDSAATAQKPQIVLDIMDKFYRYDNAAVHRGIHRLSARATDQMELIRERVAQFIHAPSENNIVFTKGTTEAINLIANSYLPTFAQEGDEIIISELEHHANIVPWQMLAQKLGLKIKVWRLADNNRGLCLDAFRELLTEKTKLVAISQLSNVLGTVQPIKEAICMAHQVGAAVMVDGAQGIMHQQTNVQELGCDFYAFSAHKLYGPTGIGALYIASKWLQQLPPWEGGGAMIDKVDLFSKTSYQAAPWRFEAGSPNVAAIMGFGAAIKYVTQIGLSQIQDYEKQLISYMSQQFSDIDNVELYGNGKNRHGVLSFNLTPHHAFDVGSFLDQYGIAIRTGHHCAMPLLKRLDQAAVCRASIALYNNAEDIDRLVASIKRTQMLLG</sequence>
<dbReference type="InterPro" id="IPR015422">
    <property type="entry name" value="PyrdxlP-dep_Trfase_small"/>
</dbReference>
<dbReference type="RefSeq" id="WP_005305292.1">
    <property type="nucleotide sequence ID" value="NZ_PYOG01000017.1"/>
</dbReference>
<dbReference type="Gene3D" id="3.40.640.10">
    <property type="entry name" value="Type I PLP-dependent aspartate aminotransferase-like (Major domain)"/>
    <property type="match status" value="1"/>
</dbReference>